<comment type="caution">
    <text evidence="2">The sequence shown here is derived from an EMBL/GenBank/DDBJ whole genome shotgun (WGS) entry which is preliminary data.</text>
</comment>
<feature type="chain" id="PRO_5012753442" description="Secreted protein" evidence="1">
    <location>
        <begin position="22"/>
        <end position="93"/>
    </location>
</feature>
<gene>
    <name evidence="2" type="ORF">B1A74_11840</name>
</gene>
<reference evidence="2 3" key="1">
    <citation type="submission" date="2017-02" db="EMBL/GenBank/DDBJ databases">
        <title>Genomic diversity within the haloalkaliphilic genus Thioalkalivibrio.</title>
        <authorList>
            <person name="Ahn A.-C."/>
            <person name="Meier-Kolthoff J."/>
            <person name="Overmars L."/>
            <person name="Richter M."/>
            <person name="Woyke T."/>
            <person name="Sorokin D.Y."/>
            <person name="Muyzer G."/>
        </authorList>
    </citation>
    <scope>NUCLEOTIDE SEQUENCE [LARGE SCALE GENOMIC DNA]</scope>
    <source>
        <strain evidence="2 3">HL17</strain>
    </source>
</reference>
<dbReference type="EMBL" id="MUZR01000055">
    <property type="protein sequence ID" value="OOC09242.1"/>
    <property type="molecule type" value="Genomic_DNA"/>
</dbReference>
<dbReference type="Proteomes" id="UP000189177">
    <property type="component" value="Unassembled WGS sequence"/>
</dbReference>
<sequence>MVRAFEWIVLAMLSVLRGAVAHDTQPLSCTKQGCLLVRYRIIRYPTSRQVGVAHIASKATFWVKFVLAGWVYALLNDNLEPRMTTVKAECHSE</sequence>
<evidence type="ECO:0008006" key="4">
    <source>
        <dbReference type="Google" id="ProtNLM"/>
    </source>
</evidence>
<organism evidence="2 3">
    <name type="scientific">Thioalkalivibrio halophilus</name>
    <dbReference type="NCBI Taxonomy" id="252474"/>
    <lineage>
        <taxon>Bacteria</taxon>
        <taxon>Pseudomonadati</taxon>
        <taxon>Pseudomonadota</taxon>
        <taxon>Gammaproteobacteria</taxon>
        <taxon>Chromatiales</taxon>
        <taxon>Ectothiorhodospiraceae</taxon>
        <taxon>Thioalkalivibrio</taxon>
    </lineage>
</organism>
<evidence type="ECO:0000313" key="2">
    <source>
        <dbReference type="EMBL" id="OOC09242.1"/>
    </source>
</evidence>
<evidence type="ECO:0000313" key="3">
    <source>
        <dbReference type="Proteomes" id="UP000189177"/>
    </source>
</evidence>
<protein>
    <recommendedName>
        <fullName evidence="4">Secreted protein</fullName>
    </recommendedName>
</protein>
<accession>A0A1V2ZVS8</accession>
<evidence type="ECO:0000256" key="1">
    <source>
        <dbReference type="SAM" id="SignalP"/>
    </source>
</evidence>
<keyword evidence="3" id="KW-1185">Reference proteome</keyword>
<name>A0A1V2ZVS8_9GAMM</name>
<dbReference type="AlphaFoldDB" id="A0A1V2ZVS8"/>
<keyword evidence="1" id="KW-0732">Signal</keyword>
<proteinExistence type="predicted"/>
<feature type="signal peptide" evidence="1">
    <location>
        <begin position="1"/>
        <end position="21"/>
    </location>
</feature>